<dbReference type="Pfam" id="PF25597">
    <property type="entry name" value="SH3_retrovirus"/>
    <property type="match status" value="1"/>
</dbReference>
<dbReference type="Gene3D" id="3.30.420.10">
    <property type="entry name" value="Ribonuclease H-like superfamily/Ribonuclease H"/>
    <property type="match status" value="2"/>
</dbReference>
<dbReference type="InterPro" id="IPR012337">
    <property type="entry name" value="RNaseH-like_sf"/>
</dbReference>
<feature type="compositionally biased region" description="Polar residues" evidence="1">
    <location>
        <begin position="841"/>
        <end position="850"/>
    </location>
</feature>
<organism evidence="5">
    <name type="scientific">Tanacetum cinerariifolium</name>
    <name type="common">Dalmatian daisy</name>
    <name type="synonym">Chrysanthemum cinerariifolium</name>
    <dbReference type="NCBI Taxonomy" id="118510"/>
    <lineage>
        <taxon>Eukaryota</taxon>
        <taxon>Viridiplantae</taxon>
        <taxon>Streptophyta</taxon>
        <taxon>Embryophyta</taxon>
        <taxon>Tracheophyta</taxon>
        <taxon>Spermatophyta</taxon>
        <taxon>Magnoliopsida</taxon>
        <taxon>eudicotyledons</taxon>
        <taxon>Gunneridae</taxon>
        <taxon>Pentapetalae</taxon>
        <taxon>asterids</taxon>
        <taxon>campanulids</taxon>
        <taxon>Asterales</taxon>
        <taxon>Asteraceae</taxon>
        <taxon>Asteroideae</taxon>
        <taxon>Anthemideae</taxon>
        <taxon>Anthemidinae</taxon>
        <taxon>Tanacetum</taxon>
    </lineage>
</organism>
<feature type="compositionally biased region" description="Low complexity" evidence="1">
    <location>
        <begin position="1192"/>
        <end position="1213"/>
    </location>
</feature>
<feature type="region of interest" description="Disordered" evidence="1">
    <location>
        <begin position="1192"/>
        <end position="1220"/>
    </location>
</feature>
<comment type="caution">
    <text evidence="5">The sequence shown here is derived from an EMBL/GenBank/DDBJ whole genome shotgun (WGS) entry which is preliminary data.</text>
</comment>
<evidence type="ECO:0000313" key="5">
    <source>
        <dbReference type="EMBL" id="GEU52375.1"/>
    </source>
</evidence>
<reference evidence="5" key="1">
    <citation type="journal article" date="2019" name="Sci. Rep.">
        <title>Draft genome of Tanacetum cinerariifolium, the natural source of mosquito coil.</title>
        <authorList>
            <person name="Yamashiro T."/>
            <person name="Shiraishi A."/>
            <person name="Satake H."/>
            <person name="Nakayama K."/>
        </authorList>
    </citation>
    <scope>NUCLEOTIDE SEQUENCE</scope>
</reference>
<dbReference type="CDD" id="cd09272">
    <property type="entry name" value="RNase_HI_RT_Ty1"/>
    <property type="match status" value="1"/>
</dbReference>
<feature type="region of interest" description="Disordered" evidence="1">
    <location>
        <begin position="325"/>
        <end position="354"/>
    </location>
</feature>
<protein>
    <submittedName>
        <fullName evidence="5">Putative ribonuclease H-like domain-containing protein</fullName>
    </submittedName>
</protein>
<feature type="compositionally biased region" description="Acidic residues" evidence="1">
    <location>
        <begin position="762"/>
        <end position="788"/>
    </location>
</feature>
<evidence type="ECO:0000259" key="3">
    <source>
        <dbReference type="Pfam" id="PF24626"/>
    </source>
</evidence>
<feature type="domain" description="Tf2-1-like SH3-like" evidence="3">
    <location>
        <begin position="102"/>
        <end position="142"/>
    </location>
</feature>
<dbReference type="InterPro" id="IPR043502">
    <property type="entry name" value="DNA/RNA_pol_sf"/>
</dbReference>
<feature type="region of interest" description="Disordered" evidence="1">
    <location>
        <begin position="831"/>
        <end position="850"/>
    </location>
</feature>
<feature type="domain" description="Reverse transcriptase Ty1/copia-type" evidence="2">
    <location>
        <begin position="1641"/>
        <end position="1746"/>
    </location>
</feature>
<dbReference type="EMBL" id="BKCJ010003004">
    <property type="protein sequence ID" value="GEU52375.1"/>
    <property type="molecule type" value="Genomic_DNA"/>
</dbReference>
<dbReference type="Pfam" id="PF24626">
    <property type="entry name" value="SH3_Tf2-1"/>
    <property type="match status" value="1"/>
</dbReference>
<evidence type="ECO:0000256" key="1">
    <source>
        <dbReference type="SAM" id="MobiDB-lite"/>
    </source>
</evidence>
<feature type="domain" description="Retroviral polymerase SH3-like" evidence="4">
    <location>
        <begin position="210"/>
        <end position="258"/>
    </location>
</feature>
<evidence type="ECO:0000259" key="2">
    <source>
        <dbReference type="Pfam" id="PF07727"/>
    </source>
</evidence>
<gene>
    <name evidence="5" type="ORF">Tci_024353</name>
</gene>
<sequence>MLRACALEWTGNWDEYLCLVEFAYNNSWHASINATPLELLYGRKCRVPICWNEVGERLIEGLELIEITNEKVAVAKEKLKEARSRQKSYGDKHRLDLEFQVGDRVFLKVFPFRGVKRFGIKSKLSPRFIGPFEILERIGEVKWVRVLGMQVTLHDRRIVMQVTLYYEAEAINTACYTQNRSLICLQYNKTSYELMHDKKPDLSFLYVFGSLCYLSNDSEELGKLNANVDIGIFVSYAPAKKAFRIYNRRTQKIMETIHDRLFQPMFDEYFNAPTIAVAVAPRAIDIADSPMSTSIDQDAPSTSIPSTQEQEYSLIVSQGVEELSKTPHFHDDPLHETLHEDSTSQGSSSNVKTDKFGGVLKNKARLVAQGFRQEEGIDSEESFAPVARIEVIRVFVANAANKNMMIFQMDVKTNFLNGELKEEVTFLNQKDLLIKTTHRMYTPMVEKNKLDEDLQGTLVDATLYPGMIRSLMYLTSSRPDLIHAVYLCARYQAKPTEKHLHAVKRIFRYLKGTINMGLWYSKDTDMSLTTYSDADHVGCQDTRRSTSRSAQFLDDKLVSWSSKNQKSTTISDYGFQFNKIHLHCDNKSTIALCYNNVQYSRAKHIDVRYHFIKEQVENGIVELYIIRTEYQLADIFTKPLPQERFNFLIEKLDHMHQPWRTFAATINSCISGKSSGLDRLGLSRAQILWEPAMKPKRAKKPAKMSTNVPTTGVVIRDTPDVSVTKKKAPSKGDGVGSQPKVPDESQEKTTSTTKGTDSNDDRNDDDNDDVGNDDDDDVDSDADGDDDANNPSPADIKINSMINIDVHHEEPSTQRPPLLTIPVTVIPETSTTETNENTINPQQVPSTPQASHTLSTIKLLILKKGKYDIWAMKMEHYLEHTDYLIWEVIQKGNGFSTKDANQKFLRSLPSSWSQVSLITRTKPGVDTPNFDDLYNNLRVFESDVKGSTGSSSSTQNVAFLSSYNTSSTNEVNTAFGVSTSFGHNSQKEGSTSYTDDLMYSFFANQSSGQQLDHEDLEQVDEFDLKKMDLKWQVAMISTRLKKFYKKTGRKLHFDAKEPVGFDKRKDEHKAMVTIDGEGVDRTGHAEDDIEDYALMAFNSSYSGSNTEMSAKDKSGLGYGSQIHDEVLSYENEVFASVSDSRSSDVEDSPVNDRFAKVKGMHEVPPPMTVNYMPPKSDFGIDESKFTYGLKQSTTSASNAKTSNIDSYESSSSEETLETMPKPIESKPKVVNEPKVWSDAPIIKEYESDSDDEYVSKASIKHDKPSCAFINTVKHVELNKGKNKVTCQRNDRPVRNNVKRLNHKNKFVPIAILTETGRFPINAARQNFSGLAASTSTARKVNTARPKDNPHQTLKGKGIIDSGCSRHMIGNKAYLVDYQDFNGGHVAFGGSKGQMTGKENIVPSGGLACLIAKATINEPTKWHRRDIIEFCGSQRIKREYSNAKTLKQNGVAERKNRTIIEAARTMLADSFFPNTFWAEAVSTACYVLNRSSKAKNGDEKLNEDIVSKTNEEPVDQEDQAFLEELARLKRQEKEANDAAKTLRKILEYIYEVSKDGIFISASYDDDDAVADFTSLETTVNVSPIPTSRIHSIYPTTQILKDPTSAIQTRSKVNKSSRAYAFAIRTKWVYKNKKDERDVVVRIRIEAIRIFLAFAYYMGFIVYKMDVKSVFLYGKIDEEVYVSQPLGFIDPKFLNKVYKVVKALYGLHQAPRVWYATISTFLVQSGYRRGLIDKTLFIKKDKKDIMLVQMSCMGELTFFLGLQVKQKEDGIFISQDKYVAKILKKFDFFSVKAASTLIETKKPLVKDEEVADVDVHLYRSMIGSLMYLNASRPDIMYAVCACSRFQVTPKTSHLQAMKRIFRYLKGQPKLGLWYLRESAFDLEAYSDSDYAGANIDRKSTTGGC</sequence>
<dbReference type="InterPro" id="IPR057670">
    <property type="entry name" value="SH3_retrovirus"/>
</dbReference>
<name>A0A6L2KWK1_TANCI</name>
<dbReference type="PANTHER" id="PTHR11439">
    <property type="entry name" value="GAG-POL-RELATED RETROTRANSPOSON"/>
    <property type="match status" value="1"/>
</dbReference>
<feature type="compositionally biased region" description="Basic and acidic residues" evidence="1">
    <location>
        <begin position="325"/>
        <end position="342"/>
    </location>
</feature>
<feature type="domain" description="Reverse transcriptase Ty1/copia-type" evidence="2">
    <location>
        <begin position="358"/>
        <end position="428"/>
    </location>
</feature>
<feature type="compositionally biased region" description="Low complexity" evidence="1">
    <location>
        <begin position="831"/>
        <end position="840"/>
    </location>
</feature>
<dbReference type="InterPro" id="IPR013103">
    <property type="entry name" value="RVT_2"/>
</dbReference>
<dbReference type="InterPro" id="IPR056924">
    <property type="entry name" value="SH3_Tf2-1"/>
</dbReference>
<feature type="region of interest" description="Disordered" evidence="1">
    <location>
        <begin position="693"/>
        <end position="797"/>
    </location>
</feature>
<dbReference type="SUPFAM" id="SSF53098">
    <property type="entry name" value="Ribonuclease H-like"/>
    <property type="match status" value="1"/>
</dbReference>
<accession>A0A6L2KWK1</accession>
<dbReference type="InterPro" id="IPR036397">
    <property type="entry name" value="RNaseH_sf"/>
</dbReference>
<dbReference type="PANTHER" id="PTHR11439:SF517">
    <property type="entry name" value="CYSTEINE-RICH RLK (RECEPTOR-LIKE PROTEIN KINASE) 8"/>
    <property type="match status" value="1"/>
</dbReference>
<proteinExistence type="predicted"/>
<evidence type="ECO:0000259" key="4">
    <source>
        <dbReference type="Pfam" id="PF25597"/>
    </source>
</evidence>
<dbReference type="SUPFAM" id="SSF56672">
    <property type="entry name" value="DNA/RNA polymerases"/>
    <property type="match status" value="1"/>
</dbReference>
<dbReference type="GO" id="GO:0003676">
    <property type="term" value="F:nucleic acid binding"/>
    <property type="evidence" value="ECO:0007669"/>
    <property type="project" value="InterPro"/>
</dbReference>
<dbReference type="Pfam" id="PF07727">
    <property type="entry name" value="RVT_2"/>
    <property type="match status" value="2"/>
</dbReference>